<keyword evidence="6" id="KW-0238">DNA-binding</keyword>
<evidence type="ECO:0000256" key="6">
    <source>
        <dbReference type="ARBA" id="ARBA00023125"/>
    </source>
</evidence>
<dbReference type="GO" id="GO:0008233">
    <property type="term" value="F:peptidase activity"/>
    <property type="evidence" value="ECO:0007669"/>
    <property type="project" value="UniProtKB-KW"/>
</dbReference>
<reference evidence="9 10" key="1">
    <citation type="submission" date="2022-10" db="EMBL/GenBank/DDBJ databases">
        <title>Comparative genomic analysis of Cohnella hashimotonis sp. nov., isolated from the International Space Station.</title>
        <authorList>
            <person name="Simpson A."/>
            <person name="Venkateswaran K."/>
        </authorList>
    </citation>
    <scope>NUCLEOTIDE SEQUENCE [LARGE SCALE GENOMIC DNA]</scope>
    <source>
        <strain evidence="9 10">DSM 18997</strain>
    </source>
</reference>
<protein>
    <recommendedName>
        <fullName evidence="8">Abasic site processing protein</fullName>
        <ecNumber evidence="8">3.4.-.-</ecNumber>
    </recommendedName>
</protein>
<evidence type="ECO:0000256" key="8">
    <source>
        <dbReference type="RuleBase" id="RU364100"/>
    </source>
</evidence>
<dbReference type="RefSeq" id="WP_277567194.1">
    <property type="nucleotide sequence ID" value="NZ_JAPDHZ010000004.1"/>
</dbReference>
<keyword evidence="4 8" id="KW-0378">Hydrolase</keyword>
<comment type="similarity">
    <text evidence="1 8">Belongs to the SOS response-associated peptidase family.</text>
</comment>
<dbReference type="GO" id="GO:0006508">
    <property type="term" value="P:proteolysis"/>
    <property type="evidence" value="ECO:0007669"/>
    <property type="project" value="UniProtKB-KW"/>
</dbReference>
<dbReference type="SUPFAM" id="SSF143081">
    <property type="entry name" value="BB1717-like"/>
    <property type="match status" value="1"/>
</dbReference>
<dbReference type="Gene3D" id="3.90.1680.10">
    <property type="entry name" value="SOS response associated peptidase-like"/>
    <property type="match status" value="1"/>
</dbReference>
<keyword evidence="2 8" id="KW-0645">Protease</keyword>
<evidence type="ECO:0000256" key="1">
    <source>
        <dbReference type="ARBA" id="ARBA00008136"/>
    </source>
</evidence>
<sequence>MCGRYTITISFEELLAYYAADDSAGSPYGPRYNIAPGQLVPAIVNDGTRNRLGLLKWGLVPPWAEDPKVGSKMLNARVETVAERPAFREALRRKRCLVPADGYYEWRQTADGKRPMRIRRHDGALFSMAAIYESWTAPDGSRLSTCAILTAPAQGHLADIHDRVPIILNRRVEAAWLDRSIQRSDEVLQLAIPLDPAELAVDPANRRVGNVANDDPGCLVPDEEQGELF</sequence>
<keyword evidence="7" id="KW-0456">Lyase</keyword>
<evidence type="ECO:0000256" key="4">
    <source>
        <dbReference type="ARBA" id="ARBA00022801"/>
    </source>
</evidence>
<accession>A0A9X4KNQ6</accession>
<dbReference type="PANTHER" id="PTHR13604:SF0">
    <property type="entry name" value="ABASIC SITE PROCESSING PROTEIN HMCES"/>
    <property type="match status" value="1"/>
</dbReference>
<evidence type="ECO:0000256" key="3">
    <source>
        <dbReference type="ARBA" id="ARBA00022763"/>
    </source>
</evidence>
<dbReference type="GO" id="GO:0016829">
    <property type="term" value="F:lyase activity"/>
    <property type="evidence" value="ECO:0007669"/>
    <property type="project" value="UniProtKB-KW"/>
</dbReference>
<comment type="caution">
    <text evidence="9">The sequence shown here is derived from an EMBL/GenBank/DDBJ whole genome shotgun (WGS) entry which is preliminary data.</text>
</comment>
<evidence type="ECO:0000256" key="5">
    <source>
        <dbReference type="ARBA" id="ARBA00023124"/>
    </source>
</evidence>
<dbReference type="GO" id="GO:0003697">
    <property type="term" value="F:single-stranded DNA binding"/>
    <property type="evidence" value="ECO:0007669"/>
    <property type="project" value="InterPro"/>
</dbReference>
<keyword evidence="3" id="KW-0227">DNA damage</keyword>
<evidence type="ECO:0000313" key="10">
    <source>
        <dbReference type="Proteomes" id="UP001153387"/>
    </source>
</evidence>
<dbReference type="EC" id="3.4.-.-" evidence="8"/>
<dbReference type="PANTHER" id="PTHR13604">
    <property type="entry name" value="DC12-RELATED"/>
    <property type="match status" value="1"/>
</dbReference>
<gene>
    <name evidence="9" type="ORF">OMP38_23160</name>
</gene>
<name>A0A9X4KNQ6_9BACL</name>
<dbReference type="Proteomes" id="UP001153387">
    <property type="component" value="Unassembled WGS sequence"/>
</dbReference>
<dbReference type="InterPro" id="IPR003738">
    <property type="entry name" value="SRAP"/>
</dbReference>
<dbReference type="GO" id="GO:0106300">
    <property type="term" value="P:protein-DNA covalent cross-linking repair"/>
    <property type="evidence" value="ECO:0007669"/>
    <property type="project" value="InterPro"/>
</dbReference>
<keyword evidence="10" id="KW-1185">Reference proteome</keyword>
<proteinExistence type="inferred from homology"/>
<evidence type="ECO:0000256" key="7">
    <source>
        <dbReference type="ARBA" id="ARBA00023239"/>
    </source>
</evidence>
<keyword evidence="5" id="KW-0190">Covalent protein-DNA linkage</keyword>
<dbReference type="Pfam" id="PF02586">
    <property type="entry name" value="SRAP"/>
    <property type="match status" value="1"/>
</dbReference>
<organism evidence="9 10">
    <name type="scientific">Cohnella ginsengisoli</name>
    <dbReference type="NCBI Taxonomy" id="425004"/>
    <lineage>
        <taxon>Bacteria</taxon>
        <taxon>Bacillati</taxon>
        <taxon>Bacillota</taxon>
        <taxon>Bacilli</taxon>
        <taxon>Bacillales</taxon>
        <taxon>Paenibacillaceae</taxon>
        <taxon>Cohnella</taxon>
    </lineage>
</organism>
<dbReference type="EMBL" id="JAPDHZ010000004">
    <property type="protein sequence ID" value="MDG0793412.1"/>
    <property type="molecule type" value="Genomic_DNA"/>
</dbReference>
<evidence type="ECO:0000256" key="2">
    <source>
        <dbReference type="ARBA" id="ARBA00022670"/>
    </source>
</evidence>
<evidence type="ECO:0000313" key="9">
    <source>
        <dbReference type="EMBL" id="MDG0793412.1"/>
    </source>
</evidence>
<dbReference type="InterPro" id="IPR036590">
    <property type="entry name" value="SRAP-like"/>
</dbReference>
<dbReference type="AlphaFoldDB" id="A0A9X4KNQ6"/>